<feature type="compositionally biased region" description="Low complexity" evidence="2">
    <location>
        <begin position="281"/>
        <end position="295"/>
    </location>
</feature>
<feature type="compositionally biased region" description="Low complexity" evidence="2">
    <location>
        <begin position="778"/>
        <end position="787"/>
    </location>
</feature>
<sequence>MSKVPVSKSPSRSRSGSGSRSPSRSFSRSRTRTRSRSRSRKHRYSSRSRSRSRSHSPPHNRERNYPREYQNNREFRGYNRGFRRPYYYRGRGRGYYPRGRYQRGGGYGNYRPNWQNYRQQPQQHHQHSPRRGRSRSRSPKRRSGTPRSRSRSRRSGSSKRNAAKELKESGRPDSAAKEAQRAGSRDEEAAGAAGGEGAPDRASGSWQGLIDYDTSPKRTSPAVRSAIIVSQGTAHPSPSLQSVAVKRPSPAVKGGSPSPSRSSAAAQSKSLGNAPWQSSGPAPTSKSPPQQSPTAVFSGFGFFSKDDVRAGEKPSSVSTAFKKFLEEHKNKIQVAEWENGREKEQKMAELERDKGNGKAGSFDKGAAYSGLKPDYYSKNEEEKYGYDDEFELGSAAEFLKGPQFGSAEAGEDQEKRHKVRNQKEREMEDEPKHKSKITITANRDMFDERFNKWDELAYFPSAKEKLRKEEDAGEDDIDDVEEELYRSRKQERAAAAAAAAKKAEASGYRGFSPDKAPKASRKKEKQGQSPSPPARKSSENREREMFNVRRDDSPPRSTPAYSGKRSAEVSVRMDPFHEDYASSSGVLANERRFSRDLVHPSKKDQEFRSIFQHIQSTQLRRSPSELFAQHIVTIVHHIKAQHFESSGMTLNERFAMYQRRAAEMMKPRKSPEIHRRIDVSPSAFRKHSHLFEEMKSSRESSSKDEGKKMKTDSMDLRLDIERRKKYSSKEREHKRDGMRDSGESRGSSLSRERSTEKSSKHHKKTKKRKKTRERSRSSSESSSSSHSFKGGDYPEGPEQKEEGFNKARLGVRDYGGPMERGRGRGGFQFRIRGRGWNRGNYPGNNSNGNPSNPGNPVRSKEEEWDPEYTPKSKKYYLHDDREGEGEKKWVDNRGRGRGTFQRGRGRFMFRKTSSSPKWTHDKFQGSGEEGELPDDSDAENKEEDKSGGTAATEQ</sequence>
<name>W5M510_LEPOC</name>
<feature type="compositionally biased region" description="Basic and acidic residues" evidence="2">
    <location>
        <begin position="421"/>
        <end position="432"/>
    </location>
</feature>
<feature type="compositionally biased region" description="Basic and acidic residues" evidence="2">
    <location>
        <begin position="59"/>
        <end position="77"/>
    </location>
</feature>
<dbReference type="InParanoid" id="W5M510"/>
<feature type="compositionally biased region" description="Basic and acidic residues" evidence="2">
    <location>
        <begin position="876"/>
        <end position="894"/>
    </location>
</feature>
<reference evidence="4" key="1">
    <citation type="submission" date="2011-12" db="EMBL/GenBank/DDBJ databases">
        <title>The Draft Genome of Lepisosteus oculatus.</title>
        <authorList>
            <consortium name="The Broad Institute Genome Assembly &amp; Analysis Group"/>
            <consortium name="Computational R&amp;D Group"/>
            <consortium name="and Sequencing Platform"/>
            <person name="Di Palma F."/>
            <person name="Alfoldi J."/>
            <person name="Johnson J."/>
            <person name="Berlin A."/>
            <person name="Gnerre S."/>
            <person name="Jaffe D."/>
            <person name="MacCallum I."/>
            <person name="Young S."/>
            <person name="Walker B.J."/>
            <person name="Lander E.S."/>
            <person name="Lindblad-Toh K."/>
        </authorList>
    </citation>
    <scope>NUCLEOTIDE SEQUENCE [LARGE SCALE GENOMIC DNA]</scope>
</reference>
<dbReference type="OMA" id="GEGTDKW"/>
<protein>
    <submittedName>
        <fullName evidence="3">Thyroid hormone receptor associated protein 3</fullName>
    </submittedName>
</protein>
<dbReference type="GeneTree" id="ENSGT01050000246199"/>
<feature type="compositionally biased region" description="Low complexity" evidence="2">
    <location>
        <begin position="256"/>
        <end position="270"/>
    </location>
</feature>
<feature type="compositionally biased region" description="Low complexity" evidence="2">
    <location>
        <begin position="78"/>
        <end position="99"/>
    </location>
</feature>
<dbReference type="PANTHER" id="PTHR15268:SF16">
    <property type="entry name" value="THYROID HORMONE RECEPTOR-ASSOCIATED PROTEIN 3"/>
    <property type="match status" value="1"/>
</dbReference>
<feature type="compositionally biased region" description="Basic and acidic residues" evidence="2">
    <location>
        <begin position="689"/>
        <end position="743"/>
    </location>
</feature>
<dbReference type="GO" id="GO:0003677">
    <property type="term" value="F:DNA binding"/>
    <property type="evidence" value="ECO:0000318"/>
    <property type="project" value="GO_Central"/>
</dbReference>
<feature type="compositionally biased region" description="Basic and acidic residues" evidence="2">
    <location>
        <begin position="536"/>
        <end position="554"/>
    </location>
</feature>
<feature type="compositionally biased region" description="Basic and acidic residues" evidence="2">
    <location>
        <begin position="338"/>
        <end position="356"/>
    </location>
</feature>
<feature type="region of interest" description="Disordered" evidence="2">
    <location>
        <begin position="1"/>
        <end position="298"/>
    </location>
</feature>
<dbReference type="Ensembl" id="ENSLOCT00000003475.1">
    <property type="protein sequence ID" value="ENSLOCP00000003468.1"/>
    <property type="gene ID" value="ENSLOCG00000002939.1"/>
</dbReference>
<feature type="compositionally biased region" description="Basic residues" evidence="2">
    <location>
        <begin position="759"/>
        <end position="773"/>
    </location>
</feature>
<dbReference type="Bgee" id="ENSLOCG00000002939">
    <property type="expression patterns" value="Expressed in bone element and 13 other cell types or tissues"/>
</dbReference>
<evidence type="ECO:0000313" key="4">
    <source>
        <dbReference type="Proteomes" id="UP000018468"/>
    </source>
</evidence>
<feature type="region of interest" description="Disordered" evidence="2">
    <location>
        <begin position="402"/>
        <end position="436"/>
    </location>
</feature>
<evidence type="ECO:0000313" key="3">
    <source>
        <dbReference type="Ensembl" id="ENSLOCP00000003468.1"/>
    </source>
</evidence>
<feature type="region of interest" description="Disordered" evidence="2">
    <location>
        <begin position="335"/>
        <end position="370"/>
    </location>
</feature>
<dbReference type="STRING" id="7918.ENSLOCP00000003468"/>
<dbReference type="GO" id="GO:0003712">
    <property type="term" value="F:transcription coregulator activity"/>
    <property type="evidence" value="ECO:0000318"/>
    <property type="project" value="GO_Central"/>
</dbReference>
<feature type="compositionally biased region" description="Low complexity" evidence="2">
    <location>
        <begin position="837"/>
        <end position="856"/>
    </location>
</feature>
<evidence type="ECO:0000256" key="1">
    <source>
        <dbReference type="ARBA" id="ARBA00006481"/>
    </source>
</evidence>
<reference evidence="3" key="3">
    <citation type="submission" date="2025-09" db="UniProtKB">
        <authorList>
            <consortium name="Ensembl"/>
        </authorList>
    </citation>
    <scope>IDENTIFICATION</scope>
</reference>
<dbReference type="GO" id="GO:0045944">
    <property type="term" value="P:positive regulation of transcription by RNA polymerase II"/>
    <property type="evidence" value="ECO:0000318"/>
    <property type="project" value="GO_Central"/>
</dbReference>
<dbReference type="PANTHER" id="PTHR15268">
    <property type="entry name" value="THRAP3/BCLAF1"/>
    <property type="match status" value="1"/>
</dbReference>
<feature type="compositionally biased region" description="Polar residues" evidence="2">
    <location>
        <begin position="228"/>
        <end position="242"/>
    </location>
</feature>
<feature type="compositionally biased region" description="Acidic residues" evidence="2">
    <location>
        <begin position="928"/>
        <end position="937"/>
    </location>
</feature>
<keyword evidence="4" id="KW-1185">Reference proteome</keyword>
<feature type="compositionally biased region" description="Basic residues" evidence="2">
    <location>
        <begin position="27"/>
        <end position="58"/>
    </location>
</feature>
<dbReference type="FunCoup" id="W5M510">
    <property type="interactions" value="1763"/>
</dbReference>
<dbReference type="Pfam" id="PF15440">
    <property type="entry name" value="THRAP3_BCLAF1"/>
    <property type="match status" value="1"/>
</dbReference>
<feature type="region of interest" description="Disordered" evidence="2">
    <location>
        <begin position="665"/>
        <end position="954"/>
    </location>
</feature>
<dbReference type="Proteomes" id="UP000018468">
    <property type="component" value="Linkage group LG6"/>
</dbReference>
<feature type="compositionally biased region" description="Basic and acidic residues" evidence="2">
    <location>
        <begin position="162"/>
        <end position="188"/>
    </location>
</feature>
<feature type="region of interest" description="Disordered" evidence="2">
    <location>
        <begin position="461"/>
        <end position="569"/>
    </location>
</feature>
<dbReference type="AlphaFoldDB" id="W5M510"/>
<organism evidence="3 4">
    <name type="scientific">Lepisosteus oculatus</name>
    <name type="common">Spotted gar</name>
    <dbReference type="NCBI Taxonomy" id="7918"/>
    <lineage>
        <taxon>Eukaryota</taxon>
        <taxon>Metazoa</taxon>
        <taxon>Chordata</taxon>
        <taxon>Craniata</taxon>
        <taxon>Vertebrata</taxon>
        <taxon>Euteleostomi</taxon>
        <taxon>Actinopterygii</taxon>
        <taxon>Neopterygii</taxon>
        <taxon>Holostei</taxon>
        <taxon>Semionotiformes</taxon>
        <taxon>Lepisosteidae</taxon>
        <taxon>Lepisosteus</taxon>
    </lineage>
</organism>
<accession>W5M510</accession>
<reference evidence="3" key="2">
    <citation type="submission" date="2025-08" db="UniProtKB">
        <authorList>
            <consortium name="Ensembl"/>
        </authorList>
    </citation>
    <scope>IDENTIFICATION</scope>
</reference>
<dbReference type="EMBL" id="AHAT01009490">
    <property type="status" value="NOT_ANNOTATED_CDS"/>
    <property type="molecule type" value="Genomic_DNA"/>
</dbReference>
<feature type="compositionally biased region" description="Basic and acidic residues" evidence="2">
    <location>
        <begin position="665"/>
        <end position="678"/>
    </location>
</feature>
<feature type="compositionally biased region" description="Basic residues" evidence="2">
    <location>
        <begin position="124"/>
        <end position="157"/>
    </location>
</feature>
<feature type="compositionally biased region" description="Acidic residues" evidence="2">
    <location>
        <begin position="471"/>
        <end position="482"/>
    </location>
</feature>
<feature type="compositionally biased region" description="Low complexity" evidence="2">
    <location>
        <begin position="109"/>
        <end position="123"/>
    </location>
</feature>
<dbReference type="eggNOG" id="ENOG502QR38">
    <property type="taxonomic scope" value="Eukaryota"/>
</dbReference>
<proteinExistence type="inferred from homology"/>
<dbReference type="InterPro" id="IPR029199">
    <property type="entry name" value="THRAP3_BCLAF1"/>
</dbReference>
<comment type="similarity">
    <text evidence="1">Belongs to the BCLAF1/THRAP3 family.</text>
</comment>
<feature type="compositionally biased region" description="Low complexity" evidence="2">
    <location>
        <begin position="7"/>
        <end position="26"/>
    </location>
</feature>
<dbReference type="GO" id="GO:0016592">
    <property type="term" value="C:mediator complex"/>
    <property type="evidence" value="ECO:0000318"/>
    <property type="project" value="GO_Central"/>
</dbReference>
<feature type="compositionally biased region" description="Basic and acidic residues" evidence="2">
    <location>
        <begin position="483"/>
        <end position="492"/>
    </location>
</feature>
<evidence type="ECO:0000256" key="2">
    <source>
        <dbReference type="SAM" id="MobiDB-lite"/>
    </source>
</evidence>